<dbReference type="GeneID" id="13385385"/>
<protein>
    <submittedName>
        <fullName evidence="3">Hypothetical_protein_conserved</fullName>
    </submittedName>
</protein>
<dbReference type="Proteomes" id="UP000274082">
    <property type="component" value="Chromosome 29"/>
</dbReference>
<feature type="compositionally biased region" description="Acidic residues" evidence="1">
    <location>
        <begin position="58"/>
        <end position="67"/>
    </location>
</feature>
<dbReference type="OrthoDB" id="250383at2759"/>
<sequence>MKKSISLKEFSTTPTVSYMLSKDGHNVAAAADAQNRSMNPPPQPLRVERPKQQQPVPDSDDTMYEME</sequence>
<evidence type="ECO:0000313" key="3">
    <source>
        <dbReference type="EMBL" id="CAC5431981.1"/>
    </source>
</evidence>
<reference evidence="2 6" key="4">
    <citation type="journal article" date="2018" name="Sci. Rep.">
        <title>A complete Leishmania donovani reference genome identifies novel genetic variations associated with virulence.</title>
        <authorList>
            <person name="Lypaczewski P."/>
            <person name="Hoshizaki J."/>
            <person name="Zhang W.-W."/>
            <person name="McCall L.-I."/>
            <person name="Torcivia-Rodriguez J."/>
            <person name="Simonyan V."/>
            <person name="Kaur A."/>
            <person name="Dewar K."/>
            <person name="Matlashewski G."/>
        </authorList>
    </citation>
    <scope>NUCLEOTIDE SEQUENCE [LARGE SCALE GENOMIC DNA]</scope>
    <source>
        <strain evidence="2 6">LdCL</strain>
    </source>
</reference>
<evidence type="ECO:0000313" key="6">
    <source>
        <dbReference type="Proteomes" id="UP000274082"/>
    </source>
</evidence>
<dbReference type="EMBL" id="CP029528">
    <property type="protein sequence ID" value="AYU80759.1"/>
    <property type="molecule type" value="Genomic_DNA"/>
</dbReference>
<dbReference type="EMBL" id="LR812649">
    <property type="protein sequence ID" value="CAC5431981.1"/>
    <property type="molecule type" value="Genomic_DNA"/>
</dbReference>
<gene>
    <name evidence="4" type="ORF">LDBPK_292640</name>
    <name evidence="2" type="ORF">LdCL_290032500</name>
    <name evidence="3" type="ORF">LDHU3_29.3910</name>
</gene>
<accession>A0A3S7X2S9</accession>
<evidence type="ECO:0000313" key="4">
    <source>
        <dbReference type="EMBL" id="CBZ35989.1"/>
    </source>
</evidence>
<dbReference type="VEuPathDB" id="TriTrypDB:LdBPK_292640.1"/>
<organism evidence="2 6">
    <name type="scientific">Leishmania donovani</name>
    <dbReference type="NCBI Taxonomy" id="5661"/>
    <lineage>
        <taxon>Eukaryota</taxon>
        <taxon>Discoba</taxon>
        <taxon>Euglenozoa</taxon>
        <taxon>Kinetoplastea</taxon>
        <taxon>Metakinetoplastina</taxon>
        <taxon>Trypanosomatida</taxon>
        <taxon>Trypanosomatidae</taxon>
        <taxon>Leishmaniinae</taxon>
        <taxon>Leishmania</taxon>
    </lineage>
</organism>
<reference evidence="3" key="5">
    <citation type="submission" date="2020-06" db="EMBL/GenBank/DDBJ databases">
        <authorList>
            <person name="Camacho E."/>
            <person name="Gonzalez-de la Fuente S."/>
            <person name="Rastrojo A."/>
            <person name="Peiro-Pastor R."/>
            <person name="Solana JC."/>
            <person name="Tabera L."/>
            <person name="Gamarro F."/>
            <person name="Carrasco-Ramiro F."/>
            <person name="Requena JM."/>
            <person name="Aguado B."/>
        </authorList>
    </citation>
    <scope>NUCLEOTIDE SEQUENCE</scope>
</reference>
<dbReference type="VEuPathDB" id="TriTrypDB:LdCL_290032500"/>
<accession>E9BL61</accession>
<evidence type="ECO:0000256" key="1">
    <source>
        <dbReference type="SAM" id="MobiDB-lite"/>
    </source>
</evidence>
<dbReference type="KEGG" id="ldo:LDBPK_292640"/>
<evidence type="ECO:0000313" key="2">
    <source>
        <dbReference type="EMBL" id="AYU80759.1"/>
    </source>
</evidence>
<dbReference type="RefSeq" id="XP_003862682.1">
    <property type="nucleotide sequence ID" value="XM_003862634.1"/>
</dbReference>
<proteinExistence type="predicted"/>
<reference evidence="5" key="3">
    <citation type="submission" date="2011-02" db="EMBL/GenBank/DDBJ databases">
        <title>Whole genome sequencing of Leishmania donovani clinical lines reveals dynamic variation related to drug resistance.</title>
        <authorList>
            <person name="Downing T."/>
            <person name="Imamura H."/>
            <person name="Sanders M."/>
            <person name="Decuypere S."/>
            <person name="Hertz-Fowler C."/>
            <person name="Clark T.G."/>
            <person name="Rijal S."/>
            <person name="Sundar S."/>
            <person name="Quail M.A."/>
            <person name="De Doncker S."/>
            <person name="Maes I."/>
            <person name="Vanaerschot M."/>
            <person name="Stark O."/>
            <person name="Schonian G."/>
            <person name="Dujardin J.C."/>
            <person name="Berriman M."/>
        </authorList>
    </citation>
    <scope>NUCLEOTIDE SEQUENCE [LARGE SCALE GENOMIC DNA]</scope>
    <source>
        <strain evidence="5">BPK282A1</strain>
    </source>
</reference>
<dbReference type="VEuPathDB" id="TriTrypDB:LDHU3_29.3910"/>
<dbReference type="OMA" id="DAMYEME"/>
<dbReference type="Proteomes" id="UP000008980">
    <property type="component" value="Chromosome 29"/>
</dbReference>
<dbReference type="EMBL" id="FR799616">
    <property type="protein sequence ID" value="CBZ35989.1"/>
    <property type="molecule type" value="Genomic_DNA"/>
</dbReference>
<keyword evidence="6" id="KW-1185">Reference proteome</keyword>
<evidence type="ECO:0000313" key="5">
    <source>
        <dbReference type="Proteomes" id="UP000008980"/>
    </source>
</evidence>
<name>A0A3S7X2S9_LEIDO</name>
<dbReference type="AlphaFoldDB" id="A0A3S7X2S9"/>
<feature type="region of interest" description="Disordered" evidence="1">
    <location>
        <begin position="27"/>
        <end position="67"/>
    </location>
</feature>
<reference evidence="4" key="2">
    <citation type="submission" date="2011-01" db="EMBL/GenBank/DDBJ databases">
        <authorList>
            <person name="Zhao B.P."/>
            <person name="Ren Z.A."/>
            <person name="Li C.D."/>
        </authorList>
    </citation>
    <scope>NUCLEOTIDE SEQUENCE</scope>
    <source>
        <strain evidence="4">BPK282A1</strain>
    </source>
</reference>
<reference evidence="4 5" key="1">
    <citation type="journal article" date="2011" name="Genome Res.">
        <title>Whole genome sequencing of multiple Leishmania donovani clinical isolates provides insights into population structure and mechanisms of drug resistance.</title>
        <authorList>
            <person name="Downing T."/>
            <person name="Imamura H."/>
            <person name="Decuypere S."/>
            <person name="Clark T.G."/>
            <person name="Coombs G.H."/>
            <person name="Cotton J.A."/>
            <person name="Hilley J.D."/>
            <person name="de Doncker S."/>
            <person name="Maes I."/>
            <person name="Mottram J.C."/>
            <person name="Quail M.A."/>
            <person name="Rijal S."/>
            <person name="Sanders M."/>
            <person name="Schonian G."/>
            <person name="Stark O."/>
            <person name="Sundar S."/>
            <person name="Vanaerschot M."/>
            <person name="Hertz-Fowler C."/>
            <person name="Dujardin J.C."/>
            <person name="Berriman M."/>
        </authorList>
    </citation>
    <scope>NUCLEOTIDE SEQUENCE [LARGE SCALE GENOMIC DNA]</scope>
    <source>
        <strain evidence="4 5">BPK282A1</strain>
    </source>
</reference>
<dbReference type="Proteomes" id="UP000601710">
    <property type="component" value="Chromosome 29"/>
</dbReference>